<accession>A0A6V6YP37</accession>
<evidence type="ECO:0000313" key="2">
    <source>
        <dbReference type="EMBL" id="CAD0000502.1"/>
    </source>
</evidence>
<evidence type="ECO:0000313" key="3">
    <source>
        <dbReference type="Proteomes" id="UP000556700"/>
    </source>
</evidence>
<dbReference type="EMBL" id="CAIJDO010000048">
    <property type="protein sequence ID" value="CAD0000502.1"/>
    <property type="molecule type" value="Genomic_DNA"/>
</dbReference>
<organism evidence="2 3">
    <name type="scientific">Flavobacterium chungangense</name>
    <dbReference type="NCBI Taxonomy" id="554283"/>
    <lineage>
        <taxon>Bacteria</taxon>
        <taxon>Pseudomonadati</taxon>
        <taxon>Bacteroidota</taxon>
        <taxon>Flavobacteriia</taxon>
        <taxon>Flavobacteriales</taxon>
        <taxon>Flavobacteriaceae</taxon>
        <taxon>Flavobacterium</taxon>
    </lineage>
</organism>
<feature type="domain" description="DUF4166" evidence="1">
    <location>
        <begin position="19"/>
        <end position="203"/>
    </location>
</feature>
<evidence type="ECO:0000259" key="1">
    <source>
        <dbReference type="Pfam" id="PF13761"/>
    </source>
</evidence>
<sequence>MTKHISAYRRQMGTEYEKLHPEIQKRFDFSTTNNIAFIGKGTMENIWNGNKIAVFLLKILSKTNILFPRIGQNIEYEIHNYPYLDNFGREVHSMNRVFYFPDEEQRFDGTATYSETKQHIVEYLGLDHRIVFEMGLKAENGAIRFTSGRQFAFMGGVKLPVPSLVRGDIDLLEWYDDEKKRFYLDLKVKSRLFGPLFGFTGWFDAEYKNFKGHTIPEKFKPTRNENRE</sequence>
<dbReference type="AlphaFoldDB" id="A0A6V6YP37"/>
<protein>
    <recommendedName>
        <fullName evidence="1">DUF4166 domain-containing protein</fullName>
    </recommendedName>
</protein>
<proteinExistence type="predicted"/>
<comment type="caution">
    <text evidence="2">The sequence shown here is derived from an EMBL/GenBank/DDBJ whole genome shotgun (WGS) entry which is preliminary data.</text>
</comment>
<dbReference type="InterPro" id="IPR025311">
    <property type="entry name" value="DUF4166"/>
</dbReference>
<dbReference type="Pfam" id="PF13761">
    <property type="entry name" value="DUF4166"/>
    <property type="match status" value="1"/>
</dbReference>
<dbReference type="RefSeq" id="WP_167343468.1">
    <property type="nucleotide sequence ID" value="NZ_CAIJDO010000048.1"/>
</dbReference>
<dbReference type="Proteomes" id="UP000556700">
    <property type="component" value="Unassembled WGS sequence"/>
</dbReference>
<name>A0A6V6YP37_9FLAO</name>
<reference evidence="2 3" key="1">
    <citation type="submission" date="2020-06" db="EMBL/GenBank/DDBJ databases">
        <authorList>
            <person name="Criscuolo A."/>
        </authorList>
    </citation>
    <scope>NUCLEOTIDE SEQUENCE [LARGE SCALE GENOMIC DNA]</scope>
    <source>
        <strain evidence="3">CIP 110025</strain>
    </source>
</reference>
<keyword evidence="3" id="KW-1185">Reference proteome</keyword>
<gene>
    <name evidence="2" type="ORF">FLACHUCJ7_00083</name>
</gene>